<comment type="caution">
    <text evidence="1">The sequence shown here is derived from an EMBL/GenBank/DDBJ whole genome shotgun (WGS) entry which is preliminary data.</text>
</comment>
<name>A0A2T4UTU1_9MICO</name>
<dbReference type="AlphaFoldDB" id="A0A2T4UTU1"/>
<dbReference type="EMBL" id="PZPL01000001">
    <property type="protein sequence ID" value="PTL72960.1"/>
    <property type="molecule type" value="Genomic_DNA"/>
</dbReference>
<sequence length="98" mass="10659">MHRVVLGGEGGQRDVVQHRRCQVREEPAVPQARDVRLSALQVGARRDHGADAVERTRECTVPDAILGPPPLDRGRTGEGSERVVALMHGDRIAPLAAR</sequence>
<proteinExistence type="predicted"/>
<reference evidence="1 2" key="1">
    <citation type="submission" date="2018-03" db="EMBL/GenBank/DDBJ databases">
        <title>Bacteriophage NCPPB3778 and a type I-E CRISPR drive the evolution of the US Biological Select Agent, Rathayibacter toxicus.</title>
        <authorList>
            <person name="Davis E.W.II."/>
            <person name="Tabima J.F."/>
            <person name="Weisberg A.J."/>
            <person name="Dantas Lopes L."/>
            <person name="Wiseman M.S."/>
            <person name="Wiseman M.S."/>
            <person name="Pupko T."/>
            <person name="Belcher M.S."/>
            <person name="Sechler A.J."/>
            <person name="Tancos M.A."/>
            <person name="Schroeder B.K."/>
            <person name="Murray T.D."/>
            <person name="Luster D.G."/>
            <person name="Schneider W.L."/>
            <person name="Rogers E."/>
            <person name="Andreote F.D."/>
            <person name="Grunwald N.J."/>
            <person name="Putnam M.L."/>
            <person name="Chang J.H."/>
        </authorList>
    </citation>
    <scope>NUCLEOTIDE SEQUENCE [LARGE SCALE GENOMIC DNA]</scope>
    <source>
        <strain evidence="1 2">DSM 15933</strain>
    </source>
</reference>
<protein>
    <submittedName>
        <fullName evidence="1">Uncharacterized protein</fullName>
    </submittedName>
</protein>
<accession>A0A2T4UTU1</accession>
<gene>
    <name evidence="1" type="ORF">C1I63_08935</name>
</gene>
<evidence type="ECO:0000313" key="2">
    <source>
        <dbReference type="Proteomes" id="UP000241085"/>
    </source>
</evidence>
<dbReference type="Proteomes" id="UP000241085">
    <property type="component" value="Unassembled WGS sequence"/>
</dbReference>
<organism evidence="1 2">
    <name type="scientific">Rathayibacter caricis DSM 15933</name>
    <dbReference type="NCBI Taxonomy" id="1328867"/>
    <lineage>
        <taxon>Bacteria</taxon>
        <taxon>Bacillati</taxon>
        <taxon>Actinomycetota</taxon>
        <taxon>Actinomycetes</taxon>
        <taxon>Micrococcales</taxon>
        <taxon>Microbacteriaceae</taxon>
        <taxon>Rathayibacter</taxon>
    </lineage>
</organism>
<evidence type="ECO:0000313" key="1">
    <source>
        <dbReference type="EMBL" id="PTL72960.1"/>
    </source>
</evidence>
<keyword evidence="2" id="KW-1185">Reference proteome</keyword>